<dbReference type="AlphaFoldDB" id="G5J5S7"/>
<dbReference type="GeneID" id="88766462"/>
<dbReference type="Proteomes" id="UP000003477">
    <property type="component" value="Unassembled WGS sequence"/>
</dbReference>
<dbReference type="EMBL" id="AESD01000421">
    <property type="protein sequence ID" value="EHJ12457.1"/>
    <property type="molecule type" value="Genomic_DNA"/>
</dbReference>
<accession>G5J5S7</accession>
<protein>
    <submittedName>
        <fullName evidence="1">Uncharacterized protein</fullName>
    </submittedName>
</protein>
<evidence type="ECO:0000313" key="1">
    <source>
        <dbReference type="EMBL" id="EHJ12457.1"/>
    </source>
</evidence>
<organism evidence="1 2">
    <name type="scientific">Crocosphaera watsonii WH 0003</name>
    <dbReference type="NCBI Taxonomy" id="423471"/>
    <lineage>
        <taxon>Bacteria</taxon>
        <taxon>Bacillati</taxon>
        <taxon>Cyanobacteriota</taxon>
        <taxon>Cyanophyceae</taxon>
        <taxon>Oscillatoriophycideae</taxon>
        <taxon>Chroococcales</taxon>
        <taxon>Aphanothecaceae</taxon>
        <taxon>Crocosphaera</taxon>
    </lineage>
</organism>
<evidence type="ECO:0000313" key="2">
    <source>
        <dbReference type="Proteomes" id="UP000003477"/>
    </source>
</evidence>
<gene>
    <name evidence="1" type="ORF">CWATWH0003_2831</name>
</gene>
<comment type="caution">
    <text evidence="1">The sequence shown here is derived from an EMBL/GenBank/DDBJ whole genome shotgun (WGS) entry which is preliminary data.</text>
</comment>
<proteinExistence type="predicted"/>
<reference evidence="1 2" key="1">
    <citation type="journal article" date="2011" name="Front. Microbiol.">
        <title>Two Strains of Crocosphaera watsonii with Highly Conserved Genomes are Distinguished by Strain-Specific Features.</title>
        <authorList>
            <person name="Bench S.R."/>
            <person name="Ilikchyan I.N."/>
            <person name="Tripp H.J."/>
            <person name="Zehr J.P."/>
        </authorList>
    </citation>
    <scope>NUCLEOTIDE SEQUENCE [LARGE SCALE GENOMIC DNA]</scope>
    <source>
        <strain evidence="1 2">WH 0003</strain>
    </source>
</reference>
<name>G5J5S7_CROWT</name>
<sequence length="81" mass="9510">MTINNNSSKHQRITELFDLCRQRYLEAGGNPHKSVDCQQWMSEAEKQEFLQLGQQLIDPQKIADYQQQNGSWRDQIKSIQS</sequence>
<dbReference type="PATRIC" id="fig|423471.3.peg.2663"/>
<dbReference type="RefSeq" id="WP_007310984.1">
    <property type="nucleotide sequence ID" value="NZ_AESD01000421.1"/>
</dbReference>